<dbReference type="KEGG" id="bvv:BHK69_09880"/>
<dbReference type="Pfam" id="PF00392">
    <property type="entry name" value="GntR"/>
    <property type="match status" value="1"/>
</dbReference>
<dbReference type="EMBL" id="CP017147">
    <property type="protein sequence ID" value="AOO80733.1"/>
    <property type="molecule type" value="Genomic_DNA"/>
</dbReference>
<dbReference type="PANTHER" id="PTHR43537:SF24">
    <property type="entry name" value="GLUCONATE OPERON TRANSCRIPTIONAL REPRESSOR"/>
    <property type="match status" value="1"/>
</dbReference>
<organism evidence="5 6">
    <name type="scientific">Bosea vaviloviae</name>
    <dbReference type="NCBI Taxonomy" id="1526658"/>
    <lineage>
        <taxon>Bacteria</taxon>
        <taxon>Pseudomonadati</taxon>
        <taxon>Pseudomonadota</taxon>
        <taxon>Alphaproteobacteria</taxon>
        <taxon>Hyphomicrobiales</taxon>
        <taxon>Boseaceae</taxon>
        <taxon>Bosea</taxon>
    </lineage>
</organism>
<proteinExistence type="predicted"/>
<evidence type="ECO:0000313" key="5">
    <source>
        <dbReference type="EMBL" id="AOO80733.1"/>
    </source>
</evidence>
<keyword evidence="3" id="KW-0804">Transcription</keyword>
<keyword evidence="1" id="KW-0805">Transcription regulation</keyword>
<dbReference type="Gene3D" id="1.10.10.10">
    <property type="entry name" value="Winged helix-like DNA-binding domain superfamily/Winged helix DNA-binding domain"/>
    <property type="match status" value="1"/>
</dbReference>
<keyword evidence="2" id="KW-0238">DNA-binding</keyword>
<dbReference type="SMART" id="SM00345">
    <property type="entry name" value="HTH_GNTR"/>
    <property type="match status" value="1"/>
</dbReference>
<dbReference type="SUPFAM" id="SSF46785">
    <property type="entry name" value="Winged helix' DNA-binding domain"/>
    <property type="match status" value="1"/>
</dbReference>
<keyword evidence="6" id="KW-1185">Reference proteome</keyword>
<dbReference type="InterPro" id="IPR036390">
    <property type="entry name" value="WH_DNA-bd_sf"/>
</dbReference>
<dbReference type="RefSeq" id="WP_069689951.1">
    <property type="nucleotide sequence ID" value="NZ_CP017147.1"/>
</dbReference>
<dbReference type="GO" id="GO:0003700">
    <property type="term" value="F:DNA-binding transcription factor activity"/>
    <property type="evidence" value="ECO:0007669"/>
    <property type="project" value="InterPro"/>
</dbReference>
<dbReference type="STRING" id="1526658.BHK69_09880"/>
<evidence type="ECO:0000313" key="6">
    <source>
        <dbReference type="Proteomes" id="UP000094969"/>
    </source>
</evidence>
<name>A0A1D7U038_9HYPH</name>
<dbReference type="Proteomes" id="UP000094969">
    <property type="component" value="Chromosome"/>
</dbReference>
<dbReference type="Gene3D" id="1.20.120.530">
    <property type="entry name" value="GntR ligand-binding domain-like"/>
    <property type="match status" value="1"/>
</dbReference>
<dbReference type="InterPro" id="IPR008920">
    <property type="entry name" value="TF_FadR/GntR_C"/>
</dbReference>
<dbReference type="SMART" id="SM00895">
    <property type="entry name" value="FCD"/>
    <property type="match status" value="1"/>
</dbReference>
<dbReference type="AlphaFoldDB" id="A0A1D7U038"/>
<evidence type="ECO:0000256" key="3">
    <source>
        <dbReference type="ARBA" id="ARBA00023163"/>
    </source>
</evidence>
<dbReference type="SUPFAM" id="SSF48008">
    <property type="entry name" value="GntR ligand-binding domain-like"/>
    <property type="match status" value="1"/>
</dbReference>
<dbReference type="Pfam" id="PF07729">
    <property type="entry name" value="FCD"/>
    <property type="match status" value="1"/>
</dbReference>
<dbReference type="GO" id="GO:0003677">
    <property type="term" value="F:DNA binding"/>
    <property type="evidence" value="ECO:0007669"/>
    <property type="project" value="UniProtKB-KW"/>
</dbReference>
<dbReference type="InterPro" id="IPR000524">
    <property type="entry name" value="Tscrpt_reg_HTH_GntR"/>
</dbReference>
<dbReference type="InterPro" id="IPR011711">
    <property type="entry name" value="GntR_C"/>
</dbReference>
<evidence type="ECO:0000256" key="1">
    <source>
        <dbReference type="ARBA" id="ARBA00023015"/>
    </source>
</evidence>
<evidence type="ECO:0000259" key="4">
    <source>
        <dbReference type="PROSITE" id="PS50949"/>
    </source>
</evidence>
<reference evidence="5 6" key="1">
    <citation type="journal article" date="2015" name="Antonie Van Leeuwenhoek">
        <title>Bosea vaviloviae sp. nov., a new species of slow-growing rhizobia isolated from nodules of the relict species Vavilovia formosa (Stev.) Fed.</title>
        <authorList>
            <person name="Safronova V.I."/>
            <person name="Kuznetsova I.G."/>
            <person name="Sazanova A.L."/>
            <person name="Kimeklis A.K."/>
            <person name="Belimov A.A."/>
            <person name="Andronov E.E."/>
            <person name="Pinaev A.G."/>
            <person name="Chizhevskaya E.P."/>
            <person name="Pukhaev A.R."/>
            <person name="Popov K.P."/>
            <person name="Willems A."/>
            <person name="Tikhonovich I.A."/>
        </authorList>
    </citation>
    <scope>NUCLEOTIDE SEQUENCE [LARGE SCALE GENOMIC DNA]</scope>
    <source>
        <strain evidence="5 6">Vaf18</strain>
    </source>
</reference>
<feature type="domain" description="HTH gntR-type" evidence="4">
    <location>
        <begin position="15"/>
        <end position="82"/>
    </location>
</feature>
<dbReference type="CDD" id="cd07377">
    <property type="entry name" value="WHTH_GntR"/>
    <property type="match status" value="1"/>
</dbReference>
<protein>
    <submittedName>
        <fullName evidence="5">GntR family transcriptional regulator</fullName>
    </submittedName>
</protein>
<sequence length="229" mass="25078">MNSTERPMLVDRPGKTLRELTLEKMREAILDMRFKPGARLVERDLCEQLGVSRTIVREVLRHLESEGLVATLPNRGPIVAKTTPDEAKQIYEIRGVLEGIAAKACAENQQPGVVATLESRLANIRAAYAENAMSTVLAETTEFYRLLFAASGKDIAWGIVSSITVRINYLRSMTIKTTGRNVEGPRQMQNIVDAIRAGDGEAAYNAALTHVRNASSIAQGLLSEQADAI</sequence>
<dbReference type="InterPro" id="IPR036388">
    <property type="entry name" value="WH-like_DNA-bd_sf"/>
</dbReference>
<gene>
    <name evidence="5" type="ORF">BHK69_09880</name>
</gene>
<evidence type="ECO:0000256" key="2">
    <source>
        <dbReference type="ARBA" id="ARBA00023125"/>
    </source>
</evidence>
<dbReference type="PANTHER" id="PTHR43537">
    <property type="entry name" value="TRANSCRIPTIONAL REGULATOR, GNTR FAMILY"/>
    <property type="match status" value="1"/>
</dbReference>
<dbReference type="PROSITE" id="PS50949">
    <property type="entry name" value="HTH_GNTR"/>
    <property type="match status" value="1"/>
</dbReference>
<accession>A0A1D7U038</accession>
<dbReference type="OrthoDB" id="7846328at2"/>
<dbReference type="PRINTS" id="PR00035">
    <property type="entry name" value="HTHGNTR"/>
</dbReference>